<dbReference type="Gene3D" id="2.40.160.10">
    <property type="entry name" value="Porin"/>
    <property type="match status" value="1"/>
</dbReference>
<sequence>MRRALLLLAALLATPAAAQEGLYPQIAGEVNLGLYTNALTRMPDQRRQGAASFLFGEIAAGLHLSPNLSIQGILHIEPVGEQEPNDGWIAFRRQGASLENLVLDWRPVQSVSLFAGKFSAPFGRGHHDFPGIFPMIRAHEAYLVTEALGFGARWTFLSDPTFGEHDLTAATFTLDRTFLSETLITRRRCCAEGYERYSRNTAAQGGPGNTGRLNNFAVALDGDNFSWAPGLSYHLSAITRGQGSDGTAREWGYAAALRYEARWTETLRTLFFAEHVVFRSAGGRPLEEVVDSDGNTADTGVSERRRFTTLGARTSYGPWRATIAWQQDQRKRSANTVPTERYTEISVGRDLGWGFSVDAGWQFVRYARDDGSAGDANGPVAVLRYRTEF</sequence>
<keyword evidence="1" id="KW-0732">Signal</keyword>
<evidence type="ECO:0008006" key="4">
    <source>
        <dbReference type="Google" id="ProtNLM"/>
    </source>
</evidence>
<dbReference type="RefSeq" id="WP_211856612.1">
    <property type="nucleotide sequence ID" value="NZ_JAAGBB010000066.1"/>
</dbReference>
<evidence type="ECO:0000256" key="1">
    <source>
        <dbReference type="SAM" id="SignalP"/>
    </source>
</evidence>
<keyword evidence="3" id="KW-1185">Reference proteome</keyword>
<comment type="caution">
    <text evidence="2">The sequence shown here is derived from an EMBL/GenBank/DDBJ whole genome shotgun (WGS) entry which is preliminary data.</text>
</comment>
<evidence type="ECO:0000313" key="2">
    <source>
        <dbReference type="EMBL" id="MBR0668708.1"/>
    </source>
</evidence>
<evidence type="ECO:0000313" key="3">
    <source>
        <dbReference type="Proteomes" id="UP001196870"/>
    </source>
</evidence>
<accession>A0ABS5F8D3</accession>
<proteinExistence type="predicted"/>
<gene>
    <name evidence="2" type="ORF">GXW71_30435</name>
</gene>
<organism evidence="2 3">
    <name type="scientific">Plastoroseomonas hellenica</name>
    <dbReference type="NCBI Taxonomy" id="2687306"/>
    <lineage>
        <taxon>Bacteria</taxon>
        <taxon>Pseudomonadati</taxon>
        <taxon>Pseudomonadota</taxon>
        <taxon>Alphaproteobacteria</taxon>
        <taxon>Acetobacterales</taxon>
        <taxon>Acetobacteraceae</taxon>
        <taxon>Plastoroseomonas</taxon>
    </lineage>
</organism>
<feature type="signal peptide" evidence="1">
    <location>
        <begin position="1"/>
        <end position="18"/>
    </location>
</feature>
<reference evidence="3" key="1">
    <citation type="journal article" date="2021" name="Syst. Appl. Microbiol.">
        <title>Roseomonas hellenica sp. nov., isolated from roots of wild-growing Alkanna tinctoria.</title>
        <authorList>
            <person name="Rat A."/>
            <person name="Naranjo H.D."/>
            <person name="Lebbe L."/>
            <person name="Cnockaert M."/>
            <person name="Krigas N."/>
            <person name="Grigoriadou K."/>
            <person name="Maloupa E."/>
            <person name="Willems A."/>
        </authorList>
    </citation>
    <scope>NUCLEOTIDE SEQUENCE [LARGE SCALE GENOMIC DNA]</scope>
    <source>
        <strain evidence="3">LMG 31523</strain>
    </source>
</reference>
<dbReference type="Proteomes" id="UP001196870">
    <property type="component" value="Unassembled WGS sequence"/>
</dbReference>
<dbReference type="SUPFAM" id="SSF56935">
    <property type="entry name" value="Porins"/>
    <property type="match status" value="1"/>
</dbReference>
<name>A0ABS5F8D3_9PROT</name>
<dbReference type="EMBL" id="JAAGBB010000066">
    <property type="protein sequence ID" value="MBR0668708.1"/>
    <property type="molecule type" value="Genomic_DNA"/>
</dbReference>
<feature type="chain" id="PRO_5046032124" description="Porin" evidence="1">
    <location>
        <begin position="19"/>
        <end position="389"/>
    </location>
</feature>
<dbReference type="InterPro" id="IPR023614">
    <property type="entry name" value="Porin_dom_sf"/>
</dbReference>
<protein>
    <recommendedName>
        <fullName evidence="4">Porin</fullName>
    </recommendedName>
</protein>